<keyword evidence="1" id="KW-0175">Coiled coil</keyword>
<dbReference type="EMBL" id="GL376626">
    <property type="status" value="NOT_ANNOTATED_CDS"/>
    <property type="molecule type" value="Genomic_DNA"/>
</dbReference>
<reference evidence="4" key="1">
    <citation type="journal article" date="2010" name="Genome Biol.">
        <title>Genome sequence of the necrotrophic plant pathogen Pythium ultimum reveals original pathogenicity mechanisms and effector repertoire.</title>
        <authorList>
            <person name="Levesque C.A."/>
            <person name="Brouwer H."/>
            <person name="Cano L."/>
            <person name="Hamilton J.P."/>
            <person name="Holt C."/>
            <person name="Huitema E."/>
            <person name="Raffaele S."/>
            <person name="Robideau G.P."/>
            <person name="Thines M."/>
            <person name="Win J."/>
            <person name="Zerillo M.M."/>
            <person name="Beakes G.W."/>
            <person name="Boore J.L."/>
            <person name="Busam D."/>
            <person name="Dumas B."/>
            <person name="Ferriera S."/>
            <person name="Fuerstenberg S.I."/>
            <person name="Gachon C.M."/>
            <person name="Gaulin E."/>
            <person name="Govers F."/>
            <person name="Grenville-Briggs L."/>
            <person name="Horner N."/>
            <person name="Hostetler J."/>
            <person name="Jiang R.H."/>
            <person name="Johnson J."/>
            <person name="Krajaejun T."/>
            <person name="Lin H."/>
            <person name="Meijer H.J."/>
            <person name="Moore B."/>
            <person name="Morris P."/>
            <person name="Phuntmart V."/>
            <person name="Puiu D."/>
            <person name="Shetty J."/>
            <person name="Stajich J.E."/>
            <person name="Tripathy S."/>
            <person name="Wawra S."/>
            <person name="van West P."/>
            <person name="Whitty B.R."/>
            <person name="Coutinho P.M."/>
            <person name="Henrissat B."/>
            <person name="Martin F."/>
            <person name="Thomas P.D."/>
            <person name="Tyler B.M."/>
            <person name="De Vries R.P."/>
            <person name="Kamoun S."/>
            <person name="Yandell M."/>
            <person name="Tisserat N."/>
            <person name="Buell C.R."/>
        </authorList>
    </citation>
    <scope>NUCLEOTIDE SEQUENCE</scope>
    <source>
        <strain evidence="4">DAOM:BR144</strain>
    </source>
</reference>
<reference evidence="3" key="3">
    <citation type="submission" date="2015-02" db="UniProtKB">
        <authorList>
            <consortium name="EnsemblProtists"/>
        </authorList>
    </citation>
    <scope>IDENTIFICATION</scope>
    <source>
        <strain evidence="3">DAOM BR144</strain>
    </source>
</reference>
<feature type="coiled-coil region" evidence="1">
    <location>
        <begin position="67"/>
        <end position="141"/>
    </location>
</feature>
<dbReference type="EnsemblProtists" id="PYU1_T001619">
    <property type="protein sequence ID" value="PYU1_T001619"/>
    <property type="gene ID" value="PYU1_G001619"/>
</dbReference>
<proteinExistence type="predicted"/>
<dbReference type="eggNOG" id="ENOG502RX4E">
    <property type="taxonomic scope" value="Eukaryota"/>
</dbReference>
<dbReference type="OMA" id="ELHKHEY"/>
<dbReference type="Proteomes" id="UP000019132">
    <property type="component" value="Unassembled WGS sequence"/>
</dbReference>
<feature type="region of interest" description="Disordered" evidence="2">
    <location>
        <begin position="34"/>
        <end position="65"/>
    </location>
</feature>
<dbReference type="HOGENOM" id="CLU_027764_0_0_1"/>
<reference evidence="4" key="2">
    <citation type="submission" date="2010-04" db="EMBL/GenBank/DDBJ databases">
        <authorList>
            <person name="Buell R."/>
            <person name="Hamilton J."/>
            <person name="Hostetler J."/>
        </authorList>
    </citation>
    <scope>NUCLEOTIDE SEQUENCE [LARGE SCALE GENOMIC DNA]</scope>
    <source>
        <strain evidence="4">DAOM:BR144</strain>
    </source>
</reference>
<accession>K3W9H8</accession>
<organism evidence="3 4">
    <name type="scientific">Globisporangium ultimum (strain ATCC 200006 / CBS 805.95 / DAOM BR144)</name>
    <name type="common">Pythium ultimum</name>
    <dbReference type="NCBI Taxonomy" id="431595"/>
    <lineage>
        <taxon>Eukaryota</taxon>
        <taxon>Sar</taxon>
        <taxon>Stramenopiles</taxon>
        <taxon>Oomycota</taxon>
        <taxon>Peronosporomycetes</taxon>
        <taxon>Pythiales</taxon>
        <taxon>Pythiaceae</taxon>
        <taxon>Globisporangium</taxon>
    </lineage>
</organism>
<name>K3W9H8_GLOUD</name>
<evidence type="ECO:0000256" key="1">
    <source>
        <dbReference type="SAM" id="Coils"/>
    </source>
</evidence>
<sequence length="420" mass="46911">MEDDTTTFSPALELDHAHEHTLQNVLAFIDSFEDASSPSGDAPEGVAAARRSPKSLKPSTLKRNRHREKVKRELVSLRTHADELETQLKVVRHQQTTKALAIEGKADVMWKRVMSSEVKARHRVEAENQQLKAELLAHAEMAGRVMNAFNAVQEVAKTEVEMLPTASRSSAPLMDEDDVIAALVADLDPTFARLDAVFQANKWLTTSAPPTRSARHIEMKELVSAEGAKSPPVAELTDITTTPFRPRMTGKIMWRRLQQQYTNGLRDDINIEKTWHTENTIAVKFTDQYNFPSSATGRAESVTLNTRLVVRKYPHANSKLGMMMVWRAYDESETTPAEVYVEEFGWAAVEGVRRGSVIRQCVHVVQHGRADGMTTHHASEPTLLTDAALRANEVDFMAMSTAMENLRIVGDPVTNAEYTV</sequence>
<dbReference type="VEuPathDB" id="FungiDB:PYU1_G001619"/>
<dbReference type="InParanoid" id="K3W9H8"/>
<evidence type="ECO:0000313" key="4">
    <source>
        <dbReference type="Proteomes" id="UP000019132"/>
    </source>
</evidence>
<evidence type="ECO:0000256" key="2">
    <source>
        <dbReference type="SAM" id="MobiDB-lite"/>
    </source>
</evidence>
<keyword evidence="4" id="KW-1185">Reference proteome</keyword>
<dbReference type="AlphaFoldDB" id="K3W9H8"/>
<protein>
    <submittedName>
        <fullName evidence="3">Uncharacterized protein</fullName>
    </submittedName>
</protein>
<evidence type="ECO:0000313" key="3">
    <source>
        <dbReference type="EnsemblProtists" id="PYU1_T001619"/>
    </source>
</evidence>